<dbReference type="RefSeq" id="WP_090655622.1">
    <property type="nucleotide sequence ID" value="NZ_FOXQ01000002.1"/>
</dbReference>
<evidence type="ECO:0008006" key="3">
    <source>
        <dbReference type="Google" id="ProtNLM"/>
    </source>
</evidence>
<dbReference type="Gene3D" id="3.10.50.40">
    <property type="match status" value="1"/>
</dbReference>
<reference evidence="1 2" key="1">
    <citation type="submission" date="2016-10" db="EMBL/GenBank/DDBJ databases">
        <authorList>
            <person name="de Groot N.N."/>
        </authorList>
    </citation>
    <scope>NUCLEOTIDE SEQUENCE [LARGE SCALE GENOMIC DNA]</scope>
    <source>
        <strain evidence="1 2">DSM 28286</strain>
    </source>
</reference>
<evidence type="ECO:0000313" key="1">
    <source>
        <dbReference type="EMBL" id="SFP82082.1"/>
    </source>
</evidence>
<accession>A0A1I5TG90</accession>
<protein>
    <recommendedName>
        <fullName evidence="3">Peptidylprolyl isomerase</fullName>
    </recommendedName>
</protein>
<gene>
    <name evidence="1" type="ORF">SAMN05444277_102118</name>
</gene>
<dbReference type="InterPro" id="IPR046357">
    <property type="entry name" value="PPIase_dom_sf"/>
</dbReference>
<dbReference type="OrthoDB" id="9808891at2"/>
<keyword evidence="2" id="KW-1185">Reference proteome</keyword>
<dbReference type="GO" id="GO:0003755">
    <property type="term" value="F:peptidyl-prolyl cis-trans isomerase activity"/>
    <property type="evidence" value="ECO:0007669"/>
    <property type="project" value="InterPro"/>
</dbReference>
<proteinExistence type="predicted"/>
<dbReference type="SUPFAM" id="SSF54534">
    <property type="entry name" value="FKBP-like"/>
    <property type="match status" value="1"/>
</dbReference>
<organism evidence="1 2">
    <name type="scientific">Parafilimonas terrae</name>
    <dbReference type="NCBI Taxonomy" id="1465490"/>
    <lineage>
        <taxon>Bacteria</taxon>
        <taxon>Pseudomonadati</taxon>
        <taxon>Bacteroidota</taxon>
        <taxon>Chitinophagia</taxon>
        <taxon>Chitinophagales</taxon>
        <taxon>Chitinophagaceae</taxon>
        <taxon>Parafilimonas</taxon>
    </lineage>
</organism>
<dbReference type="STRING" id="1465490.SAMN05444277_102118"/>
<dbReference type="AlphaFoldDB" id="A0A1I5TG90"/>
<dbReference type="Proteomes" id="UP000199031">
    <property type="component" value="Unassembled WGS sequence"/>
</dbReference>
<sequence length="118" mass="13324">MENLCADKNRVVALRYIMRNGNGEILEDTMQTLPVNYLHGSGGILSALQQQIKGLKTGDKKKIYLFKESSDADDDFEFDVIIDDVREALAEEIILGYPLQITTEICNDDCNCYEVSKK</sequence>
<evidence type="ECO:0000313" key="2">
    <source>
        <dbReference type="Proteomes" id="UP000199031"/>
    </source>
</evidence>
<dbReference type="EMBL" id="FOXQ01000002">
    <property type="protein sequence ID" value="SFP82082.1"/>
    <property type="molecule type" value="Genomic_DNA"/>
</dbReference>
<name>A0A1I5TG90_9BACT</name>